<comment type="subcellular location">
    <subcellularLocation>
        <location evidence="1">Membrane</location>
        <topology evidence="1">Multi-pass membrane protein</topology>
    </subcellularLocation>
</comment>
<feature type="transmembrane region" description="Helical" evidence="8">
    <location>
        <begin position="183"/>
        <end position="204"/>
    </location>
</feature>
<evidence type="ECO:0000256" key="8">
    <source>
        <dbReference type="SAM" id="Phobius"/>
    </source>
</evidence>
<evidence type="ECO:0000256" key="5">
    <source>
        <dbReference type="ARBA" id="ARBA00022692"/>
    </source>
</evidence>
<comment type="similarity">
    <text evidence="2">Belongs to the amino acid-polyamine-organocation (APC) superfamily. Spore germination protein (SGP) (TC 2.A.3.9) family.</text>
</comment>
<feature type="transmembrane region" description="Helical" evidence="8">
    <location>
        <begin position="117"/>
        <end position="134"/>
    </location>
</feature>
<evidence type="ECO:0000313" key="10">
    <source>
        <dbReference type="Proteomes" id="UP000007488"/>
    </source>
</evidence>
<dbReference type="PANTHER" id="PTHR34975:SF2">
    <property type="entry name" value="SPORE GERMINATION PROTEIN A2"/>
    <property type="match status" value="1"/>
</dbReference>
<evidence type="ECO:0000256" key="4">
    <source>
        <dbReference type="ARBA" id="ARBA00022544"/>
    </source>
</evidence>
<keyword evidence="3" id="KW-0813">Transport</keyword>
<evidence type="ECO:0000256" key="6">
    <source>
        <dbReference type="ARBA" id="ARBA00022989"/>
    </source>
</evidence>
<protein>
    <submittedName>
        <fullName evidence="9">Spore germination protein</fullName>
    </submittedName>
</protein>
<dbReference type="Pfam" id="PF03845">
    <property type="entry name" value="Spore_permease"/>
    <property type="match status" value="1"/>
</dbReference>
<dbReference type="PANTHER" id="PTHR34975">
    <property type="entry name" value="SPORE GERMINATION PROTEIN A2"/>
    <property type="match status" value="1"/>
</dbReference>
<feature type="transmembrane region" description="Helical" evidence="8">
    <location>
        <begin position="80"/>
        <end position="105"/>
    </location>
</feature>
<accession>F0SUW3</accession>
<dbReference type="RefSeq" id="WP_013625544.1">
    <property type="nucleotide sequence ID" value="NC_015172.1"/>
</dbReference>
<reference evidence="10" key="2">
    <citation type="submission" date="2011-02" db="EMBL/GenBank/DDBJ databases">
        <title>The complete genome of Syntrophobotulus glycolicus DSM 8271.</title>
        <authorList>
            <person name="Lucas S."/>
            <person name="Copeland A."/>
            <person name="Lapidus A."/>
            <person name="Bruce D."/>
            <person name="Goodwin L."/>
            <person name="Pitluck S."/>
            <person name="Kyrpides N."/>
            <person name="Mavromatis K."/>
            <person name="Pagani I."/>
            <person name="Ivanova N."/>
            <person name="Mikhailova N."/>
            <person name="Chertkov O."/>
            <person name="Held B."/>
            <person name="Detter J.C."/>
            <person name="Tapia R."/>
            <person name="Han C."/>
            <person name="Land M."/>
            <person name="Hauser L."/>
            <person name="Markowitz V."/>
            <person name="Cheng J.-F."/>
            <person name="Hugenholtz P."/>
            <person name="Woyke T."/>
            <person name="Wu D."/>
            <person name="Spring S."/>
            <person name="Schroeder M."/>
            <person name="Brambilla E."/>
            <person name="Klenk H.-P."/>
            <person name="Eisen J.A."/>
        </authorList>
    </citation>
    <scope>NUCLEOTIDE SEQUENCE [LARGE SCALE GENOMIC DNA]</scope>
    <source>
        <strain evidence="10">DSM 8271 / FlGlyR</strain>
    </source>
</reference>
<evidence type="ECO:0000256" key="2">
    <source>
        <dbReference type="ARBA" id="ARBA00007998"/>
    </source>
</evidence>
<evidence type="ECO:0000313" key="9">
    <source>
        <dbReference type="EMBL" id="ADY56679.1"/>
    </source>
</evidence>
<dbReference type="InterPro" id="IPR004761">
    <property type="entry name" value="Spore_GerAB"/>
</dbReference>
<dbReference type="GO" id="GO:0009847">
    <property type="term" value="P:spore germination"/>
    <property type="evidence" value="ECO:0007669"/>
    <property type="project" value="InterPro"/>
</dbReference>
<dbReference type="eggNOG" id="COG0531">
    <property type="taxonomic scope" value="Bacteria"/>
</dbReference>
<sequence>MIKIERISTLQMILLLFACRMTTGFLYLQLTAPPGNQDLWIALVFSAFLYLIFAAPLVFLACRFPDENLIQYCQRIMGKLIGSIMGMLFMGILLFLLIVILADMVNFIHTTILPETPVYAIMITMLIPCIYTTYKGVETMGRMAEFLIPYFFVVTVLFTTLNIPRMDFSLFLPVLKDSKLVDIAQGGFIVASRYYDLLVFAMLVPNLQKKEDIKKIALYFIGISIIFLIVFVVTAQAVLGIEFGKHASFPYYKYVRTIEVFEFVERIESLSVVAWVIIEFIKFSLYMYCVTMGLGQIFKIKDSKKLIIPLCIVAFITVSFFKIMTSVTINKIFTLLPYIGNVGIFILPLIVLIVYFFRRKALE</sequence>
<organism evidence="9 10">
    <name type="scientific">Syntrophobotulus glycolicus (strain DSM 8271 / FlGlyR)</name>
    <dbReference type="NCBI Taxonomy" id="645991"/>
    <lineage>
        <taxon>Bacteria</taxon>
        <taxon>Bacillati</taxon>
        <taxon>Bacillota</taxon>
        <taxon>Clostridia</taxon>
        <taxon>Eubacteriales</taxon>
        <taxon>Desulfitobacteriaceae</taxon>
        <taxon>Syntrophobotulus</taxon>
    </lineage>
</organism>
<dbReference type="EMBL" id="CP002547">
    <property type="protein sequence ID" value="ADY56679.1"/>
    <property type="molecule type" value="Genomic_DNA"/>
</dbReference>
<dbReference type="GO" id="GO:0016020">
    <property type="term" value="C:membrane"/>
    <property type="evidence" value="ECO:0007669"/>
    <property type="project" value="UniProtKB-SubCell"/>
</dbReference>
<keyword evidence="10" id="KW-1185">Reference proteome</keyword>
<feature type="transmembrane region" description="Helical" evidence="8">
    <location>
        <begin position="272"/>
        <end position="294"/>
    </location>
</feature>
<proteinExistence type="inferred from homology"/>
<reference evidence="9 10" key="1">
    <citation type="journal article" date="2011" name="Stand. Genomic Sci.">
        <title>Complete genome sequence of Syntrophobotulus glycolicus type strain (FlGlyR).</title>
        <authorList>
            <person name="Han C."/>
            <person name="Mwirichia R."/>
            <person name="Chertkov O."/>
            <person name="Held B."/>
            <person name="Lapidus A."/>
            <person name="Nolan M."/>
            <person name="Lucas S."/>
            <person name="Hammon N."/>
            <person name="Deshpande S."/>
            <person name="Cheng J.F."/>
            <person name="Tapia R."/>
            <person name="Goodwin L."/>
            <person name="Pitluck S."/>
            <person name="Huntemann M."/>
            <person name="Liolios K."/>
            <person name="Ivanova N."/>
            <person name="Pagani I."/>
            <person name="Mavromatis K."/>
            <person name="Ovchinikova G."/>
            <person name="Pati A."/>
            <person name="Chen A."/>
            <person name="Palaniappan K."/>
            <person name="Land M."/>
            <person name="Hauser L."/>
            <person name="Brambilla E.M."/>
            <person name="Rohde M."/>
            <person name="Spring S."/>
            <person name="Sikorski J."/>
            <person name="Goker M."/>
            <person name="Woyke T."/>
            <person name="Bristow J."/>
            <person name="Eisen J.A."/>
            <person name="Markowitz V."/>
            <person name="Hugenholtz P."/>
            <person name="Kyrpides N.C."/>
            <person name="Klenk H.P."/>
            <person name="Detter J.C."/>
        </authorList>
    </citation>
    <scope>NUCLEOTIDE SEQUENCE [LARGE SCALE GENOMIC DNA]</scope>
    <source>
        <strain evidence="10">DSM 8271 / FlGlyR</strain>
    </source>
</reference>
<dbReference type="PROSITE" id="PS51257">
    <property type="entry name" value="PROKAR_LIPOPROTEIN"/>
    <property type="match status" value="1"/>
</dbReference>
<feature type="transmembrane region" description="Helical" evidence="8">
    <location>
        <begin position="40"/>
        <end position="60"/>
    </location>
</feature>
<feature type="transmembrane region" description="Helical" evidence="8">
    <location>
        <begin position="335"/>
        <end position="357"/>
    </location>
</feature>
<dbReference type="STRING" id="645991.Sgly_2392"/>
<dbReference type="KEGG" id="sgy:Sgly_2392"/>
<keyword evidence="4" id="KW-0309">Germination</keyword>
<feature type="transmembrane region" description="Helical" evidence="8">
    <location>
        <begin position="12"/>
        <end position="28"/>
    </location>
</feature>
<keyword evidence="6 8" id="KW-1133">Transmembrane helix</keyword>
<evidence type="ECO:0000256" key="1">
    <source>
        <dbReference type="ARBA" id="ARBA00004141"/>
    </source>
</evidence>
<evidence type="ECO:0000256" key="3">
    <source>
        <dbReference type="ARBA" id="ARBA00022448"/>
    </source>
</evidence>
<evidence type="ECO:0000256" key="7">
    <source>
        <dbReference type="ARBA" id="ARBA00023136"/>
    </source>
</evidence>
<dbReference type="Proteomes" id="UP000007488">
    <property type="component" value="Chromosome"/>
</dbReference>
<dbReference type="OrthoDB" id="1675410at2"/>
<dbReference type="AlphaFoldDB" id="F0SUW3"/>
<gene>
    <name evidence="9" type="ordered locus">Sgly_2392</name>
</gene>
<keyword evidence="7 8" id="KW-0472">Membrane</keyword>
<feature type="transmembrane region" description="Helical" evidence="8">
    <location>
        <begin position="146"/>
        <end position="163"/>
    </location>
</feature>
<name>F0SUW3_SYNGF</name>
<dbReference type="NCBIfam" id="TIGR00912">
    <property type="entry name" value="2A0309"/>
    <property type="match status" value="1"/>
</dbReference>
<feature type="transmembrane region" description="Helical" evidence="8">
    <location>
        <begin position="306"/>
        <end position="329"/>
    </location>
</feature>
<feature type="transmembrane region" description="Helical" evidence="8">
    <location>
        <begin position="216"/>
        <end position="239"/>
    </location>
</feature>
<dbReference type="HOGENOM" id="CLU_047547_1_2_9"/>
<keyword evidence="5 8" id="KW-0812">Transmembrane</keyword>